<dbReference type="Proteomes" id="UP000316988">
    <property type="component" value="Unassembled WGS sequence"/>
</dbReference>
<feature type="region of interest" description="Disordered" evidence="1">
    <location>
        <begin position="1"/>
        <end position="22"/>
    </location>
</feature>
<dbReference type="AlphaFoldDB" id="A0A554SPF4"/>
<evidence type="ECO:0000313" key="2">
    <source>
        <dbReference type="EMBL" id="TSD68149.1"/>
    </source>
</evidence>
<dbReference type="EMBL" id="VLNT01000001">
    <property type="protein sequence ID" value="TSD68149.1"/>
    <property type="molecule type" value="Genomic_DNA"/>
</dbReference>
<dbReference type="RefSeq" id="WP_143911097.1">
    <property type="nucleotide sequence ID" value="NZ_VLNT01000001.1"/>
</dbReference>
<sequence>MPVTLVAITQQTPEPHAPSHAGLETGEITAEGEDYQAAVDSLDAQVPEGWRMISIRRVD</sequence>
<organism evidence="2 3">
    <name type="scientific">Aeromicrobium piscarium</name>
    <dbReference type="NCBI Taxonomy" id="2590901"/>
    <lineage>
        <taxon>Bacteria</taxon>
        <taxon>Bacillati</taxon>
        <taxon>Actinomycetota</taxon>
        <taxon>Actinomycetes</taxon>
        <taxon>Propionibacteriales</taxon>
        <taxon>Nocardioidaceae</taxon>
        <taxon>Aeromicrobium</taxon>
    </lineage>
</organism>
<evidence type="ECO:0000313" key="3">
    <source>
        <dbReference type="Proteomes" id="UP000316988"/>
    </source>
</evidence>
<evidence type="ECO:0000256" key="1">
    <source>
        <dbReference type="SAM" id="MobiDB-lite"/>
    </source>
</evidence>
<name>A0A554SPF4_9ACTN</name>
<comment type="caution">
    <text evidence="2">The sequence shown here is derived from an EMBL/GenBank/DDBJ whole genome shotgun (WGS) entry which is preliminary data.</text>
</comment>
<gene>
    <name evidence="2" type="ORF">FNM00_00700</name>
</gene>
<proteinExistence type="predicted"/>
<reference evidence="2 3" key="1">
    <citation type="submission" date="2019-07" db="EMBL/GenBank/DDBJ databases">
        <authorList>
            <person name="Zhao L.H."/>
        </authorList>
    </citation>
    <scope>NUCLEOTIDE SEQUENCE [LARGE SCALE GENOMIC DNA]</scope>
    <source>
        <strain evidence="2 3">Co35</strain>
    </source>
</reference>
<keyword evidence="3" id="KW-1185">Reference proteome</keyword>
<accession>A0A554SPF4</accession>
<protein>
    <submittedName>
        <fullName evidence="2">Uncharacterized protein</fullName>
    </submittedName>
</protein>